<reference evidence="1 2" key="1">
    <citation type="submission" date="2019-01" db="EMBL/GenBank/DDBJ databases">
        <title>Spirosoma flava sp. nov., a propanil-degrading bacterium isolated from herbicide-contaminated soil.</title>
        <authorList>
            <person name="Zhang L."/>
            <person name="Jiang J.-D."/>
        </authorList>
    </citation>
    <scope>NUCLEOTIDE SEQUENCE [LARGE SCALE GENOMIC DNA]</scope>
    <source>
        <strain evidence="1 2">TY50</strain>
    </source>
</reference>
<evidence type="ECO:0000313" key="2">
    <source>
        <dbReference type="Proteomes" id="UP000290407"/>
    </source>
</evidence>
<proteinExistence type="predicted"/>
<protein>
    <submittedName>
        <fullName evidence="1">Uncharacterized protein</fullName>
    </submittedName>
</protein>
<dbReference type="AlphaFoldDB" id="A0A4Q2UKN2"/>
<gene>
    <name evidence="1" type="ORF">EQG79_14370</name>
</gene>
<organism evidence="1 2">
    <name type="scientific">Spirosoma sordidisoli</name>
    <dbReference type="NCBI Taxonomy" id="2502893"/>
    <lineage>
        <taxon>Bacteria</taxon>
        <taxon>Pseudomonadati</taxon>
        <taxon>Bacteroidota</taxon>
        <taxon>Cytophagia</taxon>
        <taxon>Cytophagales</taxon>
        <taxon>Cytophagaceae</taxon>
        <taxon>Spirosoma</taxon>
    </lineage>
</organism>
<sequence>MQLDFDNMASLLEPGKQEQVLAHFGLGQDFRDRLDLVSEAFRIHVINMVIQAHRSCSGDVEQFHESLLLKTLFGMVDQYVKPQSVAEVACVSFLASALLAGCETILSPVLGMIQTTTFHGGTATA</sequence>
<evidence type="ECO:0000313" key="1">
    <source>
        <dbReference type="EMBL" id="RYC69776.1"/>
    </source>
</evidence>
<keyword evidence="2" id="KW-1185">Reference proteome</keyword>
<dbReference type="EMBL" id="SBLB01000003">
    <property type="protein sequence ID" value="RYC69776.1"/>
    <property type="molecule type" value="Genomic_DNA"/>
</dbReference>
<accession>A0A4Q2UKN2</accession>
<comment type="caution">
    <text evidence="1">The sequence shown here is derived from an EMBL/GenBank/DDBJ whole genome shotgun (WGS) entry which is preliminary data.</text>
</comment>
<name>A0A4Q2UKN2_9BACT</name>
<dbReference type="RefSeq" id="WP_129602116.1">
    <property type="nucleotide sequence ID" value="NZ_SBLB01000003.1"/>
</dbReference>
<dbReference type="Proteomes" id="UP000290407">
    <property type="component" value="Unassembled WGS sequence"/>
</dbReference>